<evidence type="ECO:0000259" key="5">
    <source>
        <dbReference type="PROSITE" id="PS50089"/>
    </source>
</evidence>
<dbReference type="PROSITE" id="PS50089">
    <property type="entry name" value="ZF_RING_2"/>
    <property type="match status" value="1"/>
</dbReference>
<evidence type="ECO:0000313" key="6">
    <source>
        <dbReference type="EMBL" id="BFG01950.1"/>
    </source>
</evidence>
<keyword evidence="6" id="KW-0675">Receptor</keyword>
<dbReference type="SUPFAM" id="SSF57850">
    <property type="entry name" value="RING/U-box"/>
    <property type="match status" value="1"/>
</dbReference>
<keyword evidence="1" id="KW-0479">Metal-binding</keyword>
<accession>A0AAU9G245</accession>
<dbReference type="Gene3D" id="3.30.40.10">
    <property type="entry name" value="Zinc/RING finger domain, C3HC4 (zinc finger)"/>
    <property type="match status" value="1"/>
</dbReference>
<evidence type="ECO:0000256" key="1">
    <source>
        <dbReference type="ARBA" id="ARBA00022723"/>
    </source>
</evidence>
<name>A0AAU9G245_DROMD</name>
<dbReference type="GO" id="GO:0016301">
    <property type="term" value="F:kinase activity"/>
    <property type="evidence" value="ECO:0007669"/>
    <property type="project" value="UniProtKB-KW"/>
</dbReference>
<dbReference type="AlphaFoldDB" id="A0AAU9G245"/>
<protein>
    <submittedName>
        <fullName evidence="6">Probable receptor-like protein kinase At5g61350</fullName>
    </submittedName>
</protein>
<keyword evidence="2 4" id="KW-0863">Zinc-finger</keyword>
<reference evidence="6 7" key="1">
    <citation type="submission" date="2024-02" db="EMBL/GenBank/DDBJ databases">
        <title>A chromosome-level genome assembly of Drosophila madeirensis, a fruit fly species endemic to Madeira island.</title>
        <authorList>
            <person name="Tomihara K."/>
            <person name="Llopart A."/>
            <person name="Yamamoto D."/>
        </authorList>
    </citation>
    <scope>NUCLEOTIDE SEQUENCE [LARGE SCALE GENOMIC DNA]</scope>
    <source>
        <strain evidence="6 7">RF1</strain>
    </source>
</reference>
<dbReference type="InterPro" id="IPR017907">
    <property type="entry name" value="Znf_RING_CS"/>
</dbReference>
<organism evidence="6 7">
    <name type="scientific">Drosophila madeirensis</name>
    <name type="common">Fruit fly</name>
    <dbReference type="NCBI Taxonomy" id="30013"/>
    <lineage>
        <taxon>Eukaryota</taxon>
        <taxon>Metazoa</taxon>
        <taxon>Ecdysozoa</taxon>
        <taxon>Arthropoda</taxon>
        <taxon>Hexapoda</taxon>
        <taxon>Insecta</taxon>
        <taxon>Pterygota</taxon>
        <taxon>Neoptera</taxon>
        <taxon>Endopterygota</taxon>
        <taxon>Diptera</taxon>
        <taxon>Brachycera</taxon>
        <taxon>Muscomorpha</taxon>
        <taxon>Ephydroidea</taxon>
        <taxon>Drosophilidae</taxon>
        <taxon>Drosophila</taxon>
        <taxon>Sophophora</taxon>
    </lineage>
</organism>
<keyword evidence="6" id="KW-0418">Kinase</keyword>
<dbReference type="InterPro" id="IPR001841">
    <property type="entry name" value="Znf_RING"/>
</dbReference>
<proteinExistence type="predicted"/>
<keyword evidence="6" id="KW-0808">Transferase</keyword>
<dbReference type="EMBL" id="AP029266">
    <property type="protein sequence ID" value="BFG01950.1"/>
    <property type="molecule type" value="Genomic_DNA"/>
</dbReference>
<evidence type="ECO:0000256" key="2">
    <source>
        <dbReference type="ARBA" id="ARBA00022771"/>
    </source>
</evidence>
<evidence type="ECO:0000256" key="3">
    <source>
        <dbReference type="ARBA" id="ARBA00022833"/>
    </source>
</evidence>
<evidence type="ECO:0000256" key="4">
    <source>
        <dbReference type="PROSITE-ProRule" id="PRU00175"/>
    </source>
</evidence>
<dbReference type="Proteomes" id="UP001500889">
    <property type="component" value="Chromosome A"/>
</dbReference>
<dbReference type="InterPro" id="IPR013083">
    <property type="entry name" value="Znf_RING/FYVE/PHD"/>
</dbReference>
<dbReference type="Pfam" id="PF13923">
    <property type="entry name" value="zf-C3HC4_2"/>
    <property type="match status" value="1"/>
</dbReference>
<keyword evidence="7" id="KW-1185">Reference proteome</keyword>
<dbReference type="GO" id="GO:0008270">
    <property type="term" value="F:zinc ion binding"/>
    <property type="evidence" value="ECO:0007669"/>
    <property type="project" value="UniProtKB-KW"/>
</dbReference>
<keyword evidence="3" id="KW-0862">Zinc</keyword>
<dbReference type="PROSITE" id="PS00518">
    <property type="entry name" value="ZF_RING_1"/>
    <property type="match status" value="1"/>
</dbReference>
<gene>
    <name evidence="6" type="ORF">DMAD_01587</name>
</gene>
<sequence length="65" mass="7428">MPKDRKNICCLCTGRMNRKVTTSCQHSFCKCCLLQQLNHSNRCPLCRKKILFFTSPTCFGSAPNN</sequence>
<feature type="domain" description="RING-type" evidence="5">
    <location>
        <begin position="9"/>
        <end position="47"/>
    </location>
</feature>
<evidence type="ECO:0000313" key="7">
    <source>
        <dbReference type="Proteomes" id="UP001500889"/>
    </source>
</evidence>